<dbReference type="GO" id="GO:0005507">
    <property type="term" value="F:copper ion binding"/>
    <property type="evidence" value="ECO:0007669"/>
    <property type="project" value="InterPro"/>
</dbReference>
<comment type="catalytic activity">
    <reaction evidence="1">
        <text>4 hydroquinone + O2 = 4 benzosemiquinone + 2 H2O</text>
        <dbReference type="Rhea" id="RHEA:11276"/>
        <dbReference type="ChEBI" id="CHEBI:15377"/>
        <dbReference type="ChEBI" id="CHEBI:15379"/>
        <dbReference type="ChEBI" id="CHEBI:17594"/>
        <dbReference type="ChEBI" id="CHEBI:17977"/>
        <dbReference type="EC" id="1.10.3.2"/>
    </reaction>
</comment>
<evidence type="ECO:0000259" key="12">
    <source>
        <dbReference type="Pfam" id="PF07731"/>
    </source>
</evidence>
<protein>
    <recommendedName>
        <fullName evidence="5">laccase</fullName>
        <ecNumber evidence="5">1.10.3.2</ecNumber>
    </recommendedName>
</protein>
<evidence type="ECO:0000256" key="9">
    <source>
        <dbReference type="ARBA" id="ARBA00023008"/>
    </source>
</evidence>
<keyword evidence="7" id="KW-0479">Metal-binding</keyword>
<dbReference type="GO" id="GO:0005576">
    <property type="term" value="C:extracellular region"/>
    <property type="evidence" value="ECO:0007669"/>
    <property type="project" value="UniProtKB-SubCell"/>
</dbReference>
<dbReference type="SUPFAM" id="SSF49503">
    <property type="entry name" value="Cupredoxins"/>
    <property type="match status" value="3"/>
</dbReference>
<comment type="caution">
    <text evidence="13">The sequence shown here is derived from an EMBL/GenBank/DDBJ whole genome shotgun (WGS) entry which is preliminary data.</text>
</comment>
<evidence type="ECO:0000256" key="4">
    <source>
        <dbReference type="ARBA" id="ARBA00010609"/>
    </source>
</evidence>
<evidence type="ECO:0000256" key="1">
    <source>
        <dbReference type="ARBA" id="ARBA00000349"/>
    </source>
</evidence>
<dbReference type="Pfam" id="PF07731">
    <property type="entry name" value="Cu-oxidase_2"/>
    <property type="match status" value="1"/>
</dbReference>
<dbReference type="PANTHER" id="PTHR11709:SF394">
    <property type="entry name" value="FI03373P-RELATED"/>
    <property type="match status" value="1"/>
</dbReference>
<dbReference type="AlphaFoldDB" id="A0A9P5P7W8"/>
<dbReference type="OrthoDB" id="2121828at2759"/>
<dbReference type="InterPro" id="IPR008972">
    <property type="entry name" value="Cupredoxin"/>
</dbReference>
<evidence type="ECO:0000256" key="8">
    <source>
        <dbReference type="ARBA" id="ARBA00023002"/>
    </source>
</evidence>
<feature type="signal peptide" evidence="10">
    <location>
        <begin position="1"/>
        <end position="17"/>
    </location>
</feature>
<evidence type="ECO:0000256" key="7">
    <source>
        <dbReference type="ARBA" id="ARBA00022723"/>
    </source>
</evidence>
<dbReference type="PANTHER" id="PTHR11709">
    <property type="entry name" value="MULTI-COPPER OXIDASE"/>
    <property type="match status" value="1"/>
</dbReference>
<dbReference type="PROSITE" id="PS00079">
    <property type="entry name" value="MULTICOPPER_OXIDASE1"/>
    <property type="match status" value="1"/>
</dbReference>
<comment type="subcellular location">
    <subcellularLocation>
        <location evidence="3">Secreted</location>
    </subcellularLocation>
</comment>
<feature type="domain" description="Plastocyanin-like" evidence="12">
    <location>
        <begin position="343"/>
        <end position="467"/>
    </location>
</feature>
<dbReference type="InterPro" id="IPR001117">
    <property type="entry name" value="Cu-oxidase_2nd"/>
</dbReference>
<evidence type="ECO:0000256" key="10">
    <source>
        <dbReference type="SAM" id="SignalP"/>
    </source>
</evidence>
<dbReference type="CDD" id="cd13903">
    <property type="entry name" value="CuRO_3_Tv-LCC_like"/>
    <property type="match status" value="1"/>
</dbReference>
<dbReference type="EMBL" id="JADNRY010000375">
    <property type="protein sequence ID" value="KAF9058479.1"/>
    <property type="molecule type" value="Genomic_DNA"/>
</dbReference>
<feature type="chain" id="PRO_5040388680" description="laccase" evidence="10">
    <location>
        <begin position="18"/>
        <end position="503"/>
    </location>
</feature>
<keyword evidence="8" id="KW-0560">Oxidoreductase</keyword>
<accession>A0A9P5P7W8</accession>
<evidence type="ECO:0000256" key="3">
    <source>
        <dbReference type="ARBA" id="ARBA00004613"/>
    </source>
</evidence>
<proteinExistence type="inferred from homology"/>
<gene>
    <name evidence="13" type="ORF">BDP27DRAFT_1432698</name>
</gene>
<dbReference type="InterPro" id="IPR011706">
    <property type="entry name" value="Cu-oxidase_C"/>
</dbReference>
<organism evidence="13 14">
    <name type="scientific">Rhodocollybia butyracea</name>
    <dbReference type="NCBI Taxonomy" id="206335"/>
    <lineage>
        <taxon>Eukaryota</taxon>
        <taxon>Fungi</taxon>
        <taxon>Dikarya</taxon>
        <taxon>Basidiomycota</taxon>
        <taxon>Agaricomycotina</taxon>
        <taxon>Agaricomycetes</taxon>
        <taxon>Agaricomycetidae</taxon>
        <taxon>Agaricales</taxon>
        <taxon>Marasmiineae</taxon>
        <taxon>Omphalotaceae</taxon>
        <taxon>Rhodocollybia</taxon>
    </lineage>
</organism>
<evidence type="ECO:0000256" key="2">
    <source>
        <dbReference type="ARBA" id="ARBA00001935"/>
    </source>
</evidence>
<evidence type="ECO:0000256" key="6">
    <source>
        <dbReference type="ARBA" id="ARBA00022525"/>
    </source>
</evidence>
<comment type="similarity">
    <text evidence="4">Belongs to the multicopper oxidase family.</text>
</comment>
<dbReference type="InterPro" id="IPR002355">
    <property type="entry name" value="Cu_oxidase_Cu_BS"/>
</dbReference>
<keyword evidence="9" id="KW-0186">Copper</keyword>
<keyword evidence="6" id="KW-0964">Secreted</keyword>
<dbReference type="EC" id="1.10.3.2" evidence="5"/>
<dbReference type="Pfam" id="PF00394">
    <property type="entry name" value="Cu-oxidase"/>
    <property type="match status" value="1"/>
</dbReference>
<keyword evidence="14" id="KW-1185">Reference proteome</keyword>
<dbReference type="GO" id="GO:0052716">
    <property type="term" value="F:hydroquinone:oxygen oxidoreductase activity"/>
    <property type="evidence" value="ECO:0007669"/>
    <property type="project" value="UniProtKB-EC"/>
</dbReference>
<evidence type="ECO:0000259" key="11">
    <source>
        <dbReference type="Pfam" id="PF00394"/>
    </source>
</evidence>
<reference evidence="13" key="1">
    <citation type="submission" date="2020-11" db="EMBL/GenBank/DDBJ databases">
        <authorList>
            <consortium name="DOE Joint Genome Institute"/>
            <person name="Ahrendt S."/>
            <person name="Riley R."/>
            <person name="Andreopoulos W."/>
            <person name="Labutti K."/>
            <person name="Pangilinan J."/>
            <person name="Ruiz-Duenas F.J."/>
            <person name="Barrasa J.M."/>
            <person name="Sanchez-Garcia M."/>
            <person name="Camarero S."/>
            <person name="Miyauchi S."/>
            <person name="Serrano A."/>
            <person name="Linde D."/>
            <person name="Babiker R."/>
            <person name="Drula E."/>
            <person name="Ayuso-Fernandez I."/>
            <person name="Pacheco R."/>
            <person name="Padilla G."/>
            <person name="Ferreira P."/>
            <person name="Barriuso J."/>
            <person name="Kellner H."/>
            <person name="Castanera R."/>
            <person name="Alfaro M."/>
            <person name="Ramirez L."/>
            <person name="Pisabarro A.G."/>
            <person name="Kuo A."/>
            <person name="Tritt A."/>
            <person name="Lipzen A."/>
            <person name="He G."/>
            <person name="Yan M."/>
            <person name="Ng V."/>
            <person name="Cullen D."/>
            <person name="Martin F."/>
            <person name="Rosso M.-N."/>
            <person name="Henrissat B."/>
            <person name="Hibbett D."/>
            <person name="Martinez A.T."/>
            <person name="Grigoriev I.V."/>
        </authorList>
    </citation>
    <scope>NUCLEOTIDE SEQUENCE</scope>
    <source>
        <strain evidence="13">AH 40177</strain>
    </source>
</reference>
<feature type="domain" description="Plastocyanin-like" evidence="11">
    <location>
        <begin position="108"/>
        <end position="283"/>
    </location>
</feature>
<evidence type="ECO:0000313" key="13">
    <source>
        <dbReference type="EMBL" id="KAF9058479.1"/>
    </source>
</evidence>
<evidence type="ECO:0000256" key="5">
    <source>
        <dbReference type="ARBA" id="ARBA00012297"/>
    </source>
</evidence>
<dbReference type="FunFam" id="2.60.40.420:FF:000045">
    <property type="entry name" value="Laccase 2"/>
    <property type="match status" value="1"/>
</dbReference>
<dbReference type="InterPro" id="IPR045087">
    <property type="entry name" value="Cu-oxidase_fam"/>
</dbReference>
<comment type="cofactor">
    <cofactor evidence="2">
        <name>Cu cation</name>
        <dbReference type="ChEBI" id="CHEBI:23378"/>
    </cofactor>
</comment>
<keyword evidence="10" id="KW-0732">Signal</keyword>
<name>A0A9P5P7W8_9AGAR</name>
<sequence length="503" mass="53707">MIPGLAFILLAPIGALAQSAGIGPVTDLTIVNAFLQPDGFNRSFVLANGVFPGPPIVGNLGDTFRINVIDSLTNGTMLLSTSIYPPALARDLPRDPYQDLYDVDDDTTIITLADWYDILMFRLTNSNGGFSGIVSARFIYTNKHFMISGLSDEPAGLIMGAAVSDATLINGLGRSATGSLTSPLAVISVVQGTRYRFRLVSTSCSPNFVFSIDRHTFSVIEADSVETEQVVADSIQIFAAQRYSFILNANQTVNNYWIRANSSRGPAGFASGINSAILRYRGAATEEPTTTDTAANLLQETSLHALVDPGAPGLPIIDGADYNLNLQLGFSAGNFLINGVQFIPPSVPVLLQIISGTTNAADLLPTGSVYNLPLNKTIQITFNASSIAAIGAPHPFHLHGHNFDVIRSANSTEYNFANPVRRDVVSTGFAQDNVTIRFNTNNAGPWFLHCHIEFHLEAGLAIVLAEGANQITEDPTPADWDELCPIYNNLTSTQRGGGGGPTS</sequence>
<dbReference type="Gene3D" id="2.60.40.420">
    <property type="entry name" value="Cupredoxins - blue copper proteins"/>
    <property type="match status" value="3"/>
</dbReference>
<dbReference type="Proteomes" id="UP000772434">
    <property type="component" value="Unassembled WGS sequence"/>
</dbReference>
<evidence type="ECO:0000313" key="14">
    <source>
        <dbReference type="Proteomes" id="UP000772434"/>
    </source>
</evidence>
<dbReference type="InterPro" id="IPR033138">
    <property type="entry name" value="Cu_oxidase_CS"/>
</dbReference>
<dbReference type="PROSITE" id="PS00080">
    <property type="entry name" value="MULTICOPPER_OXIDASE2"/>
    <property type="match status" value="1"/>
</dbReference>